<comment type="caution">
    <text evidence="2">The sequence shown here is derived from an EMBL/GenBank/DDBJ whole genome shotgun (WGS) entry which is preliminary data.</text>
</comment>
<accession>A0A852RV10</accession>
<protein>
    <recommendedName>
        <fullName evidence="4">Cholesterol esterase</fullName>
    </recommendedName>
</protein>
<feature type="region of interest" description="Disordered" evidence="1">
    <location>
        <begin position="244"/>
        <end position="274"/>
    </location>
</feature>
<evidence type="ECO:0000313" key="3">
    <source>
        <dbReference type="Proteomes" id="UP000582231"/>
    </source>
</evidence>
<dbReference type="RefSeq" id="WP_179727996.1">
    <property type="nucleotide sequence ID" value="NZ_BAABEF010000001.1"/>
</dbReference>
<evidence type="ECO:0008006" key="4">
    <source>
        <dbReference type="Google" id="ProtNLM"/>
    </source>
</evidence>
<dbReference type="EMBL" id="JACCBF010000001">
    <property type="protein sequence ID" value="NYD31724.1"/>
    <property type="molecule type" value="Genomic_DNA"/>
</dbReference>
<name>A0A852RV10_9ACTN</name>
<dbReference type="Proteomes" id="UP000582231">
    <property type="component" value="Unassembled WGS sequence"/>
</dbReference>
<proteinExistence type="predicted"/>
<feature type="compositionally biased region" description="Polar residues" evidence="1">
    <location>
        <begin position="245"/>
        <end position="255"/>
    </location>
</feature>
<dbReference type="InterPro" id="IPR046198">
    <property type="entry name" value="DUF6230"/>
</dbReference>
<keyword evidence="3" id="KW-1185">Reference proteome</keyword>
<reference evidence="2 3" key="1">
    <citation type="submission" date="2020-07" db="EMBL/GenBank/DDBJ databases">
        <title>Sequencing the genomes of 1000 actinobacteria strains.</title>
        <authorList>
            <person name="Klenk H.-P."/>
        </authorList>
    </citation>
    <scope>NUCLEOTIDE SEQUENCE [LARGE SCALE GENOMIC DNA]</scope>
    <source>
        <strain evidence="2 3">DSM 19082</strain>
    </source>
</reference>
<organism evidence="2 3">
    <name type="scientific">Nocardioides kongjuensis</name>
    <dbReference type="NCBI Taxonomy" id="349522"/>
    <lineage>
        <taxon>Bacteria</taxon>
        <taxon>Bacillati</taxon>
        <taxon>Actinomycetota</taxon>
        <taxon>Actinomycetes</taxon>
        <taxon>Propionibacteriales</taxon>
        <taxon>Nocardioidaceae</taxon>
        <taxon>Nocardioides</taxon>
    </lineage>
</organism>
<evidence type="ECO:0000313" key="2">
    <source>
        <dbReference type="EMBL" id="NYD31724.1"/>
    </source>
</evidence>
<sequence>MEREQRNGTRWGRAAAVAGTSLATLGTLATLTWQQALGFDATVVIQGGNATFSSSRITADDAAFGMAPVRLGNGTWKNLLRAGFARAGMDGLCVSKTESVGPVKYTIKLTAGDGTSALEIGAADAGFDVTTLRGTGINLQGSTQIGQATTDLTTAPGAAPYVANPFGVPATYDGGFLGPGTTGPQVYGATGNGGHVNGQGYTGIDATRGALTGVYGQLWQAQVSGNITLPNLRIQVLAFKDDTGFNANGTSTTTPDGIDDRSCWSEARQGTFPR</sequence>
<evidence type="ECO:0000256" key="1">
    <source>
        <dbReference type="SAM" id="MobiDB-lite"/>
    </source>
</evidence>
<dbReference type="AlphaFoldDB" id="A0A852RV10"/>
<gene>
    <name evidence="2" type="ORF">BJ958_003270</name>
</gene>
<dbReference type="Pfam" id="PF19741">
    <property type="entry name" value="DUF6230"/>
    <property type="match status" value="1"/>
</dbReference>